<accession>A0A0X3VIJ8</accession>
<proteinExistence type="predicted"/>
<reference evidence="2" key="1">
    <citation type="submission" date="2015-10" db="EMBL/GenBank/DDBJ databases">
        <authorList>
            <person name="Ju K.-S."/>
            <person name="Doroghazi J.R."/>
            <person name="Metcalf W.W."/>
        </authorList>
    </citation>
    <scope>NUCLEOTIDE SEQUENCE [LARGE SCALE GENOMIC DNA]</scope>
    <source>
        <strain evidence="2">NRRL F-8817</strain>
    </source>
</reference>
<protein>
    <submittedName>
        <fullName evidence="1">Uncharacterized protein</fullName>
    </submittedName>
</protein>
<name>A0A0X3VIJ8_STRVO</name>
<comment type="caution">
    <text evidence="1">The sequence shown here is derived from an EMBL/GenBank/DDBJ whole genome shotgun (WGS) entry which is preliminary data.</text>
</comment>
<evidence type="ECO:0000313" key="1">
    <source>
        <dbReference type="EMBL" id="KUL44661.1"/>
    </source>
</evidence>
<evidence type="ECO:0000313" key="2">
    <source>
        <dbReference type="Proteomes" id="UP000053413"/>
    </source>
</evidence>
<dbReference type="AlphaFoldDB" id="A0A0X3VIJ8"/>
<organism evidence="1 2">
    <name type="scientific">Streptomyces violaceusniger</name>
    <dbReference type="NCBI Taxonomy" id="68280"/>
    <lineage>
        <taxon>Bacteria</taxon>
        <taxon>Bacillati</taxon>
        <taxon>Actinomycetota</taxon>
        <taxon>Actinomycetes</taxon>
        <taxon>Kitasatosporales</taxon>
        <taxon>Streptomycetaceae</taxon>
        <taxon>Streptomyces</taxon>
        <taxon>Streptomyces violaceusniger group</taxon>
    </lineage>
</organism>
<dbReference type="Proteomes" id="UP000053413">
    <property type="component" value="Unassembled WGS sequence"/>
</dbReference>
<gene>
    <name evidence="1" type="ORF">ADL28_39785</name>
</gene>
<dbReference type="EMBL" id="LLZJ01000410">
    <property type="protein sequence ID" value="KUL44661.1"/>
    <property type="molecule type" value="Genomic_DNA"/>
</dbReference>
<sequence>MVSGAFIGQGLPPCSFDTLGQCRRIGIDSDHKPQIRGASGDLSYLVELRGRLTDEDHRFAMYKGLLYLGRRVGGIHADYDTADTLNGKRCARPLWARAAHHCYAIAVLDTLSHETECNLAHTIGVRAPRDRLYRSITPVAQRNGIGFLARAIEEQSR</sequence>